<dbReference type="STRING" id="34690.A0A182TL72"/>
<proteinExistence type="predicted"/>
<dbReference type="EnsemblMetazoa" id="AMEC004336-RA">
    <property type="protein sequence ID" value="AMEC004336-PA"/>
    <property type="gene ID" value="AMEC004336"/>
</dbReference>
<protein>
    <submittedName>
        <fullName evidence="1">Uncharacterized protein</fullName>
    </submittedName>
</protein>
<keyword evidence="2" id="KW-1185">Reference proteome</keyword>
<dbReference type="AlphaFoldDB" id="A0A182TL72"/>
<name>A0A182TL72_9DIPT</name>
<reference evidence="2" key="1">
    <citation type="submission" date="2014-01" db="EMBL/GenBank/DDBJ databases">
        <title>The Genome Sequence of Anopheles melas CM1001059_A (V2).</title>
        <authorList>
            <consortium name="The Broad Institute Genomics Platform"/>
            <person name="Neafsey D.E."/>
            <person name="Besansky N."/>
            <person name="Howell P."/>
            <person name="Walton C."/>
            <person name="Young S.K."/>
            <person name="Zeng Q."/>
            <person name="Gargeya S."/>
            <person name="Fitzgerald M."/>
            <person name="Haas B."/>
            <person name="Abouelleil A."/>
            <person name="Allen A.W."/>
            <person name="Alvarado L."/>
            <person name="Arachchi H.M."/>
            <person name="Berlin A.M."/>
            <person name="Chapman S.B."/>
            <person name="Gainer-Dewar J."/>
            <person name="Goldberg J."/>
            <person name="Griggs A."/>
            <person name="Gujja S."/>
            <person name="Hansen M."/>
            <person name="Howarth C."/>
            <person name="Imamovic A."/>
            <person name="Ireland A."/>
            <person name="Larimer J."/>
            <person name="McCowan C."/>
            <person name="Murphy C."/>
            <person name="Pearson M."/>
            <person name="Poon T.W."/>
            <person name="Priest M."/>
            <person name="Roberts A."/>
            <person name="Saif S."/>
            <person name="Shea T."/>
            <person name="Sisk P."/>
            <person name="Sykes S."/>
            <person name="Wortman J."/>
            <person name="Nusbaum C."/>
            <person name="Birren B."/>
        </authorList>
    </citation>
    <scope>NUCLEOTIDE SEQUENCE [LARGE SCALE GENOMIC DNA]</scope>
    <source>
        <strain evidence="2">CM1001059</strain>
    </source>
</reference>
<evidence type="ECO:0000313" key="1">
    <source>
        <dbReference type="EnsemblMetazoa" id="AMEC004336-PA"/>
    </source>
</evidence>
<reference evidence="1" key="2">
    <citation type="submission" date="2020-05" db="UniProtKB">
        <authorList>
            <consortium name="EnsemblMetazoa"/>
        </authorList>
    </citation>
    <scope>IDENTIFICATION</scope>
    <source>
        <strain evidence="1">CM1001059</strain>
    </source>
</reference>
<dbReference type="Proteomes" id="UP000075902">
    <property type="component" value="Unassembled WGS sequence"/>
</dbReference>
<organism evidence="1 2">
    <name type="scientific">Anopheles melas</name>
    <dbReference type="NCBI Taxonomy" id="34690"/>
    <lineage>
        <taxon>Eukaryota</taxon>
        <taxon>Metazoa</taxon>
        <taxon>Ecdysozoa</taxon>
        <taxon>Arthropoda</taxon>
        <taxon>Hexapoda</taxon>
        <taxon>Insecta</taxon>
        <taxon>Pterygota</taxon>
        <taxon>Neoptera</taxon>
        <taxon>Endopterygota</taxon>
        <taxon>Diptera</taxon>
        <taxon>Nematocera</taxon>
        <taxon>Culicoidea</taxon>
        <taxon>Culicidae</taxon>
        <taxon>Anophelinae</taxon>
        <taxon>Anopheles</taxon>
    </lineage>
</organism>
<accession>A0A182TL72</accession>
<evidence type="ECO:0000313" key="2">
    <source>
        <dbReference type="Proteomes" id="UP000075902"/>
    </source>
</evidence>
<dbReference type="VEuPathDB" id="VectorBase:AMEC004336"/>
<sequence length="1100" mass="126827">MDAPKQFYSLQLPGKSLTKAPPGNTVEVKRAPRAEQIIFVRNNRALLIYERMGGSWSEVHKRNNFFAVSNDDASYPWAVYDDGLLAVRKVKGFVLYRWNKKELNELLVAAKYHDDSAKPSDPRKRVRPLKKQLDLEAAWMQPSSTISLVERYDNNTQLSIALRTAAELKLFRFDNQYQLKELATVKDFLPLDDEYDRIMFAKFDDANINDLLHFTTKGLTMYRFFEESGVFEKVYYSTAFSKLRGWNRRTIESIATVNIDGDKWDELIASGPRGLCLYRPVFGDDGFELVNIFDETIEDGEMRYGIPKLTTKLADSDGFNVLLFTGANLVSVQTRPYIPRIYDVPSTAQTVVKPNAVAPLLVPQKKYIVWLHDQLDLNSMLQPLNPHAGTVELSIPLIELPNAFGVSVRKYLQYKNIPFESFFGRGWSLPLDYISVERKNSAFLQDHDYAVLKNNNRIILKRYPHLDSVDCWSFEIDGFKQATIKYYPSKDRWEMTMEDRTFVYGAWENLSKRREEDVCASWPLCGEKSAKERKLPSRWYLVHEESKYGAYANYYYDPLVEGKGDRLARIELSSGSSVSFKYSEKNMLVNFKVNTTCYEQNVSFEYEGNWLKQINQEDRPLFKFEYKDDRMWKIVYPNRLESMLEYSDVQIDRTRFEEAVPVDLNPTIYYGPDYTVILDKEFEDDRVAITIRNLLGGTDGPKAMKEKLHFGQPGIKSHTIHALEDMLVVVLIYGSQKEVTVLQFTGKDWVSKQTVQISIANFDTYEYDMPTKDGDVFKLHYKVQNKKYVLKLKSMKGPLNNSLTEQKQKSYKQIDASGEAAEKKAQYKKVVDEKFAEEVDNISQTVVSKAQFAMDLSQFGVLTNQHGVVTGNVQLSFDGQTWQQQPIDPATIRMEKVDQPLGAGFKLAKYSYQDTFKVYEMPRHAVVYDTQTNNPQEIQVVAPRYIQSQPAGKRLSMFFFHTKETIQQPVNVTMVRASNTISLVTVRHVNETSKFVVFRPVDSFLLKMTSLFTKQRVRLDQDELRTSSYNYHPRDVHLSSEGAMFYRVKVAPGNNEKRFGWYEQATNSSTGATTKKSFAADGTDVTIRLKSELRFAIMAC</sequence>